<feature type="signal peptide" evidence="8">
    <location>
        <begin position="1"/>
        <end position="20"/>
    </location>
</feature>
<comment type="similarity">
    <text evidence="2 7">Belongs to the bacterial ribosomal protein bL36 family.</text>
</comment>
<gene>
    <name evidence="9" type="ORF">CVLEPA_LOCUS28974</name>
</gene>
<sequence>MSFLQSRILLFGLSFRRCSSMCTQSYIRYSLANTRFQNDLPKQTLSALKEFSSLPSIVSPVRGMKHIVGVHRRCRDCKFTRVNNRLAVVCSTHPRHNQIQQGKAASKRFHKPYPWRWPDPFDKKYGKLRYEENRYLAAFYD</sequence>
<name>A0ABP0GY82_CLALP</name>
<feature type="chain" id="PRO_5046687819" description="Ribosomal protein" evidence="8">
    <location>
        <begin position="21"/>
        <end position="141"/>
    </location>
</feature>
<keyword evidence="4 7" id="KW-0689">Ribosomal protein</keyword>
<evidence type="ECO:0000256" key="4">
    <source>
        <dbReference type="ARBA" id="ARBA00022980"/>
    </source>
</evidence>
<keyword evidence="3" id="KW-0809">Transit peptide</keyword>
<reference evidence="9 10" key="1">
    <citation type="submission" date="2024-02" db="EMBL/GenBank/DDBJ databases">
        <authorList>
            <person name="Daric V."/>
            <person name="Darras S."/>
        </authorList>
    </citation>
    <scope>NUCLEOTIDE SEQUENCE [LARGE SCALE GENOMIC DNA]</scope>
</reference>
<dbReference type="Pfam" id="PF00444">
    <property type="entry name" value="Ribosomal_L36"/>
    <property type="match status" value="1"/>
</dbReference>
<accession>A0ABP0GY82</accession>
<evidence type="ECO:0000256" key="3">
    <source>
        <dbReference type="ARBA" id="ARBA00022946"/>
    </source>
</evidence>
<evidence type="ECO:0000256" key="7">
    <source>
        <dbReference type="RuleBase" id="RU000570"/>
    </source>
</evidence>
<evidence type="ECO:0000256" key="5">
    <source>
        <dbReference type="ARBA" id="ARBA00023128"/>
    </source>
</evidence>
<comment type="caution">
    <text evidence="9">The sequence shown here is derived from an EMBL/GenBank/DDBJ whole genome shotgun (WGS) entry which is preliminary data.</text>
</comment>
<keyword evidence="8" id="KW-0732">Signal</keyword>
<dbReference type="Proteomes" id="UP001642483">
    <property type="component" value="Unassembled WGS sequence"/>
</dbReference>
<keyword evidence="5" id="KW-0496">Mitochondrion</keyword>
<dbReference type="EMBL" id="CAWYQH010000152">
    <property type="protein sequence ID" value="CAK8695749.1"/>
    <property type="molecule type" value="Genomic_DNA"/>
</dbReference>
<evidence type="ECO:0000256" key="1">
    <source>
        <dbReference type="ARBA" id="ARBA00004173"/>
    </source>
</evidence>
<dbReference type="NCBIfam" id="TIGR01022">
    <property type="entry name" value="rpmJ_bact"/>
    <property type="match status" value="1"/>
</dbReference>
<evidence type="ECO:0000313" key="9">
    <source>
        <dbReference type="EMBL" id="CAK8695749.1"/>
    </source>
</evidence>
<proteinExistence type="inferred from homology"/>
<comment type="subcellular location">
    <subcellularLocation>
        <location evidence="1">Mitochondrion</location>
    </subcellularLocation>
</comment>
<evidence type="ECO:0000313" key="10">
    <source>
        <dbReference type="Proteomes" id="UP001642483"/>
    </source>
</evidence>
<protein>
    <recommendedName>
        <fullName evidence="7">Ribosomal protein</fullName>
    </recommendedName>
</protein>
<dbReference type="PANTHER" id="PTHR46909:SF1">
    <property type="entry name" value="LARGE RIBOSOMAL SUBUNIT PROTEIN BL36M"/>
    <property type="match status" value="1"/>
</dbReference>
<keyword evidence="10" id="KW-1185">Reference proteome</keyword>
<dbReference type="SUPFAM" id="SSF57840">
    <property type="entry name" value="Ribosomal protein L36"/>
    <property type="match status" value="1"/>
</dbReference>
<dbReference type="InterPro" id="IPR000473">
    <property type="entry name" value="Ribosomal_bL36"/>
</dbReference>
<keyword evidence="6 7" id="KW-0687">Ribonucleoprotein</keyword>
<evidence type="ECO:0000256" key="8">
    <source>
        <dbReference type="SAM" id="SignalP"/>
    </source>
</evidence>
<organism evidence="9 10">
    <name type="scientific">Clavelina lepadiformis</name>
    <name type="common">Light-bulb sea squirt</name>
    <name type="synonym">Ascidia lepadiformis</name>
    <dbReference type="NCBI Taxonomy" id="159417"/>
    <lineage>
        <taxon>Eukaryota</taxon>
        <taxon>Metazoa</taxon>
        <taxon>Chordata</taxon>
        <taxon>Tunicata</taxon>
        <taxon>Ascidiacea</taxon>
        <taxon>Aplousobranchia</taxon>
        <taxon>Clavelinidae</taxon>
        <taxon>Clavelina</taxon>
    </lineage>
</organism>
<dbReference type="PANTHER" id="PTHR46909">
    <property type="entry name" value="39S RIBOSOMAL PROTEIN L36, MITOCHONDRIAL"/>
    <property type="match status" value="1"/>
</dbReference>
<dbReference type="InterPro" id="IPR052143">
    <property type="entry name" value="Mitoribosomal_bL36m"/>
</dbReference>
<evidence type="ECO:0000256" key="2">
    <source>
        <dbReference type="ARBA" id="ARBA00007645"/>
    </source>
</evidence>
<dbReference type="InterPro" id="IPR035977">
    <property type="entry name" value="Ribosomal_bL36_sp"/>
</dbReference>
<evidence type="ECO:0000256" key="6">
    <source>
        <dbReference type="ARBA" id="ARBA00023274"/>
    </source>
</evidence>